<sequence length="66" mass="6903">MANESDTTRAAAICEQCGAATAVRVDPDGEIRPIGSGTGECCTCEDADLRIMNEDSDILDNVEPAD</sequence>
<dbReference type="EMBL" id="PHNJ01000020">
    <property type="protein sequence ID" value="TYL36207.1"/>
    <property type="molecule type" value="Genomic_DNA"/>
</dbReference>
<comment type="caution">
    <text evidence="1">The sequence shown here is derived from an EMBL/GenBank/DDBJ whole genome shotgun (WGS) entry which is preliminary data.</text>
</comment>
<evidence type="ECO:0000313" key="2">
    <source>
        <dbReference type="Proteomes" id="UP000766904"/>
    </source>
</evidence>
<reference evidence="1" key="1">
    <citation type="submission" date="2017-11" db="EMBL/GenBank/DDBJ databases">
        <authorList>
            <person name="Kajale S.C."/>
            <person name="Sharma A."/>
        </authorList>
    </citation>
    <scope>NUCLEOTIDE SEQUENCE</scope>
    <source>
        <strain evidence="1">LS1_42</strain>
    </source>
</reference>
<gene>
    <name evidence="1" type="ORF">CV102_23260</name>
</gene>
<dbReference type="AlphaFoldDB" id="A0A8J8PZE6"/>
<keyword evidence="2" id="KW-1185">Reference proteome</keyword>
<protein>
    <submittedName>
        <fullName evidence="1">Uncharacterized protein</fullName>
    </submittedName>
</protein>
<evidence type="ECO:0000313" key="1">
    <source>
        <dbReference type="EMBL" id="TYL36207.1"/>
    </source>
</evidence>
<dbReference type="Proteomes" id="UP000766904">
    <property type="component" value="Unassembled WGS sequence"/>
</dbReference>
<name>A0A8J8PZE6_9EURY</name>
<proteinExistence type="predicted"/>
<accession>A0A8J8PZE6</accession>
<organism evidence="1 2">
    <name type="scientific">Natronococcus pandeyae</name>
    <dbReference type="NCBI Taxonomy" id="2055836"/>
    <lineage>
        <taxon>Archaea</taxon>
        <taxon>Methanobacteriati</taxon>
        <taxon>Methanobacteriota</taxon>
        <taxon>Stenosarchaea group</taxon>
        <taxon>Halobacteria</taxon>
        <taxon>Halobacteriales</taxon>
        <taxon>Natrialbaceae</taxon>
        <taxon>Natronococcus</taxon>
    </lineage>
</organism>